<reference evidence="2 3" key="1">
    <citation type="submission" date="2020-07" db="EMBL/GenBank/DDBJ databases">
        <title>Sequencing the genomes of 1000 actinobacteria strains.</title>
        <authorList>
            <person name="Klenk H.-P."/>
        </authorList>
    </citation>
    <scope>NUCLEOTIDE SEQUENCE [LARGE SCALE GENOMIC DNA]</scope>
    <source>
        <strain evidence="2 3">DSM 18248</strain>
    </source>
</reference>
<keyword evidence="1" id="KW-0732">Signal</keyword>
<keyword evidence="3" id="KW-1185">Reference proteome</keyword>
<evidence type="ECO:0000313" key="3">
    <source>
        <dbReference type="Proteomes" id="UP000537326"/>
    </source>
</evidence>
<dbReference type="RefSeq" id="WP_179530168.1">
    <property type="nucleotide sequence ID" value="NZ_BAAAPP010000002.1"/>
</dbReference>
<protein>
    <recommendedName>
        <fullName evidence="4">Lipoprotein</fullName>
    </recommendedName>
</protein>
<organism evidence="2 3">
    <name type="scientific">Nocardioides marinus</name>
    <dbReference type="NCBI Taxonomy" id="374514"/>
    <lineage>
        <taxon>Bacteria</taxon>
        <taxon>Bacillati</taxon>
        <taxon>Actinomycetota</taxon>
        <taxon>Actinomycetes</taxon>
        <taxon>Propionibacteriales</taxon>
        <taxon>Nocardioidaceae</taxon>
        <taxon>Nocardioides</taxon>
    </lineage>
</organism>
<proteinExistence type="predicted"/>
<evidence type="ECO:0000256" key="1">
    <source>
        <dbReference type="SAM" id="SignalP"/>
    </source>
</evidence>
<name>A0A7Y9YC40_9ACTN</name>
<accession>A0A7Y9YC40</accession>
<gene>
    <name evidence="2" type="ORF">BKA05_000664</name>
</gene>
<comment type="caution">
    <text evidence="2">The sequence shown here is derived from an EMBL/GenBank/DDBJ whole genome shotgun (WGS) entry which is preliminary data.</text>
</comment>
<evidence type="ECO:0008006" key="4">
    <source>
        <dbReference type="Google" id="ProtNLM"/>
    </source>
</evidence>
<sequence>MSRSTRRGQRLSSTLLATALLAGPLSGCGGAEVTVVDDVTVLIGARSSSGMDALLPGRLAVVDGCLGLDFEDGAVPYVVVWPHGTEVVRDNPLTLALPDGEEHQLGDQLQVGGGESSSRMAGGIDVDEECPGAAVWLGSD</sequence>
<feature type="chain" id="PRO_5038954525" description="Lipoprotein" evidence="1">
    <location>
        <begin position="23"/>
        <end position="140"/>
    </location>
</feature>
<evidence type="ECO:0000313" key="2">
    <source>
        <dbReference type="EMBL" id="NYI09149.1"/>
    </source>
</evidence>
<dbReference type="Proteomes" id="UP000537326">
    <property type="component" value="Unassembled WGS sequence"/>
</dbReference>
<feature type="signal peptide" evidence="1">
    <location>
        <begin position="1"/>
        <end position="22"/>
    </location>
</feature>
<dbReference type="EMBL" id="JACBZI010000001">
    <property type="protein sequence ID" value="NYI09149.1"/>
    <property type="molecule type" value="Genomic_DNA"/>
</dbReference>
<dbReference type="AlphaFoldDB" id="A0A7Y9YC40"/>